<organism evidence="1 2">
    <name type="scientific">Candidatus Curtissbacteria bacterium RIFCSPHIGHO2_01_FULL_41_13</name>
    <dbReference type="NCBI Taxonomy" id="1797745"/>
    <lineage>
        <taxon>Bacteria</taxon>
        <taxon>Candidatus Curtissiibacteriota</taxon>
    </lineage>
</organism>
<dbReference type="Proteomes" id="UP000177069">
    <property type="component" value="Unassembled WGS sequence"/>
</dbReference>
<dbReference type="Gene3D" id="2.60.120.1140">
    <property type="entry name" value="Protein of unknown function DUF192"/>
    <property type="match status" value="1"/>
</dbReference>
<reference evidence="1 2" key="1">
    <citation type="journal article" date="2016" name="Nat. Commun.">
        <title>Thousands of microbial genomes shed light on interconnected biogeochemical processes in an aquifer system.</title>
        <authorList>
            <person name="Anantharaman K."/>
            <person name="Brown C.T."/>
            <person name="Hug L.A."/>
            <person name="Sharon I."/>
            <person name="Castelle C.J."/>
            <person name="Probst A.J."/>
            <person name="Thomas B.C."/>
            <person name="Singh A."/>
            <person name="Wilkins M.J."/>
            <person name="Karaoz U."/>
            <person name="Brodie E.L."/>
            <person name="Williams K.H."/>
            <person name="Hubbard S.S."/>
            <person name="Banfield J.F."/>
        </authorList>
    </citation>
    <scope>NUCLEOTIDE SEQUENCE [LARGE SCALE GENOMIC DNA]</scope>
</reference>
<evidence type="ECO:0000313" key="1">
    <source>
        <dbReference type="EMBL" id="OGD84435.1"/>
    </source>
</evidence>
<dbReference type="InterPro" id="IPR003795">
    <property type="entry name" value="DUF192"/>
</dbReference>
<dbReference type="Pfam" id="PF02643">
    <property type="entry name" value="DUF192"/>
    <property type="match status" value="1"/>
</dbReference>
<dbReference type="AlphaFoldDB" id="A0A1F5FXX5"/>
<gene>
    <name evidence="1" type="ORF">A2696_01615</name>
</gene>
<evidence type="ECO:0000313" key="2">
    <source>
        <dbReference type="Proteomes" id="UP000177069"/>
    </source>
</evidence>
<proteinExistence type="predicted"/>
<comment type="caution">
    <text evidence="1">The sequence shown here is derived from an EMBL/GenBank/DDBJ whole genome shotgun (WGS) entry which is preliminary data.</text>
</comment>
<dbReference type="EMBL" id="MFBA01000060">
    <property type="protein sequence ID" value="OGD84435.1"/>
    <property type="molecule type" value="Genomic_DNA"/>
</dbReference>
<sequence>MKKDLAIIGGLFLVVVVLLVFGQGFSSASFVGLKPAGQVSSQNKGQTSVAIGSLNVNVKVVISASERKKGLSGDDSLPINSGMLFVFDKSAKWGIWMKNMKFPIDIIWIDDSPAGEKRIVDIAANALPESGKKDAELTVYRPQTDSKYILEINAGLANLNNLKVGDAVNF</sequence>
<dbReference type="InterPro" id="IPR038695">
    <property type="entry name" value="Saro_0823-like_sf"/>
</dbReference>
<accession>A0A1F5FXX5</accession>
<dbReference type="PANTHER" id="PTHR37953:SF1">
    <property type="entry name" value="UPF0127 PROTEIN MJ1496"/>
    <property type="match status" value="1"/>
</dbReference>
<evidence type="ECO:0008006" key="3">
    <source>
        <dbReference type="Google" id="ProtNLM"/>
    </source>
</evidence>
<name>A0A1F5FXX5_9BACT</name>
<dbReference type="PANTHER" id="PTHR37953">
    <property type="entry name" value="UPF0127 PROTEIN MJ1496"/>
    <property type="match status" value="1"/>
</dbReference>
<protein>
    <recommendedName>
        <fullName evidence="3">DUF192 domain-containing protein</fullName>
    </recommendedName>
</protein>